<keyword evidence="7 8" id="KW-0472">Membrane</keyword>
<evidence type="ECO:0000256" key="5">
    <source>
        <dbReference type="ARBA" id="ARBA00022692"/>
    </source>
</evidence>
<dbReference type="InterPro" id="IPR007387">
    <property type="entry name" value="TRAP_DctQ"/>
</dbReference>
<dbReference type="Pfam" id="PF04290">
    <property type="entry name" value="DctQ"/>
    <property type="match status" value="1"/>
</dbReference>
<keyword evidence="2" id="KW-0813">Transport</keyword>
<evidence type="ECO:0000256" key="8">
    <source>
        <dbReference type="SAM" id="Phobius"/>
    </source>
</evidence>
<keyword evidence="5 8" id="KW-0812">Transmembrane</keyword>
<dbReference type="PANTHER" id="PTHR35011">
    <property type="entry name" value="2,3-DIKETO-L-GULONATE TRAP TRANSPORTER SMALL PERMEASE PROTEIN YIAM"/>
    <property type="match status" value="1"/>
</dbReference>
<feature type="transmembrane region" description="Helical" evidence="8">
    <location>
        <begin position="92"/>
        <end position="116"/>
    </location>
</feature>
<evidence type="ECO:0000256" key="3">
    <source>
        <dbReference type="ARBA" id="ARBA00022475"/>
    </source>
</evidence>
<feature type="domain" description="Tripartite ATP-independent periplasmic transporters DctQ component" evidence="9">
    <location>
        <begin position="29"/>
        <end position="158"/>
    </location>
</feature>
<dbReference type="InterPro" id="IPR055348">
    <property type="entry name" value="DctQ"/>
</dbReference>
<comment type="caution">
    <text evidence="10">The sequence shown here is derived from an EMBL/GenBank/DDBJ whole genome shotgun (WGS) entry which is preliminary data.</text>
</comment>
<name>A0A0F9S2N7_9ZZZZ</name>
<evidence type="ECO:0000256" key="2">
    <source>
        <dbReference type="ARBA" id="ARBA00022448"/>
    </source>
</evidence>
<evidence type="ECO:0000256" key="4">
    <source>
        <dbReference type="ARBA" id="ARBA00022519"/>
    </source>
</evidence>
<organism evidence="10">
    <name type="scientific">marine sediment metagenome</name>
    <dbReference type="NCBI Taxonomy" id="412755"/>
    <lineage>
        <taxon>unclassified sequences</taxon>
        <taxon>metagenomes</taxon>
        <taxon>ecological metagenomes</taxon>
    </lineage>
</organism>
<dbReference type="AlphaFoldDB" id="A0A0F9S2N7"/>
<evidence type="ECO:0000256" key="6">
    <source>
        <dbReference type="ARBA" id="ARBA00022989"/>
    </source>
</evidence>
<evidence type="ECO:0000256" key="7">
    <source>
        <dbReference type="ARBA" id="ARBA00023136"/>
    </source>
</evidence>
<keyword evidence="4" id="KW-0997">Cell inner membrane</keyword>
<protein>
    <recommendedName>
        <fullName evidence="9">Tripartite ATP-independent periplasmic transporters DctQ component domain-containing protein</fullName>
    </recommendedName>
</protein>
<comment type="subcellular location">
    <subcellularLocation>
        <location evidence="1">Cell inner membrane</location>
        <topology evidence="1">Multi-pass membrane protein</topology>
    </subcellularLocation>
</comment>
<feature type="transmembrane region" description="Helical" evidence="8">
    <location>
        <begin position="55"/>
        <end position="71"/>
    </location>
</feature>
<feature type="transmembrane region" description="Helical" evidence="8">
    <location>
        <begin position="136"/>
        <end position="165"/>
    </location>
</feature>
<dbReference type="GO" id="GO:0005886">
    <property type="term" value="C:plasma membrane"/>
    <property type="evidence" value="ECO:0007669"/>
    <property type="project" value="UniProtKB-SubCell"/>
</dbReference>
<proteinExistence type="predicted"/>
<dbReference type="PANTHER" id="PTHR35011:SF4">
    <property type="entry name" value="SLL1102 PROTEIN"/>
    <property type="match status" value="1"/>
</dbReference>
<feature type="transmembrane region" description="Helical" evidence="8">
    <location>
        <begin position="21"/>
        <end position="43"/>
    </location>
</feature>
<evidence type="ECO:0000259" key="9">
    <source>
        <dbReference type="Pfam" id="PF04290"/>
    </source>
</evidence>
<keyword evidence="3" id="KW-1003">Cell membrane</keyword>
<evidence type="ECO:0000256" key="1">
    <source>
        <dbReference type="ARBA" id="ARBA00004429"/>
    </source>
</evidence>
<gene>
    <name evidence="10" type="ORF">LCGC14_0523260</name>
</gene>
<sequence>MRPLIAFADGADRLVRVVGEAAAWTGLVMVLLIGFNVFARYLFSYGSVALQESEWHLLAVGALFGMSYGLNQGEEVRVDVLYAGFSPRAKRLVDIFASLLLFLVSLAIAYLSIGFVLQSYSLGEGSADPGGLPLRWVLKACIPLAFLLLALQALSNLLLLGAGLLDPGFADSRRPASES</sequence>
<dbReference type="EMBL" id="LAZR01000663">
    <property type="protein sequence ID" value="KKN61294.1"/>
    <property type="molecule type" value="Genomic_DNA"/>
</dbReference>
<evidence type="ECO:0000313" key="10">
    <source>
        <dbReference type="EMBL" id="KKN61294.1"/>
    </source>
</evidence>
<keyword evidence="6 8" id="KW-1133">Transmembrane helix</keyword>
<accession>A0A0F9S2N7</accession>
<reference evidence="10" key="1">
    <citation type="journal article" date="2015" name="Nature">
        <title>Complex archaea that bridge the gap between prokaryotes and eukaryotes.</title>
        <authorList>
            <person name="Spang A."/>
            <person name="Saw J.H."/>
            <person name="Jorgensen S.L."/>
            <person name="Zaremba-Niedzwiedzka K."/>
            <person name="Martijn J."/>
            <person name="Lind A.E."/>
            <person name="van Eijk R."/>
            <person name="Schleper C."/>
            <person name="Guy L."/>
            <person name="Ettema T.J."/>
        </authorList>
    </citation>
    <scope>NUCLEOTIDE SEQUENCE</scope>
</reference>